<name>Q7NKZ5_GLOVI</name>
<dbReference type="PANTHER" id="PTHR33908">
    <property type="entry name" value="MANNOSYLTRANSFERASE YKCB-RELATED"/>
    <property type="match status" value="1"/>
</dbReference>
<feature type="transmembrane region" description="Helical" evidence="8">
    <location>
        <begin position="160"/>
        <end position="178"/>
    </location>
</feature>
<keyword evidence="3" id="KW-0328">Glycosyltransferase</keyword>
<dbReference type="GO" id="GO:0009103">
    <property type="term" value="P:lipopolysaccharide biosynthetic process"/>
    <property type="evidence" value="ECO:0007669"/>
    <property type="project" value="UniProtKB-ARBA"/>
</dbReference>
<organism evidence="10 11">
    <name type="scientific">Gloeobacter violaceus (strain ATCC 29082 / PCC 7421)</name>
    <dbReference type="NCBI Taxonomy" id="251221"/>
    <lineage>
        <taxon>Bacteria</taxon>
        <taxon>Bacillati</taxon>
        <taxon>Cyanobacteriota</taxon>
        <taxon>Cyanophyceae</taxon>
        <taxon>Gloeobacterales</taxon>
        <taxon>Gloeobacteraceae</taxon>
        <taxon>Gloeobacter</taxon>
    </lineage>
</organism>
<dbReference type="Proteomes" id="UP000000557">
    <property type="component" value="Chromosome"/>
</dbReference>
<proteinExistence type="predicted"/>
<feature type="transmembrane region" description="Helical" evidence="8">
    <location>
        <begin position="184"/>
        <end position="217"/>
    </location>
</feature>
<feature type="transmembrane region" description="Helical" evidence="8">
    <location>
        <begin position="134"/>
        <end position="153"/>
    </location>
</feature>
<evidence type="ECO:0000256" key="6">
    <source>
        <dbReference type="ARBA" id="ARBA00022989"/>
    </source>
</evidence>
<sequence length="610" mass="67310">MLQSVVQGQATESPEAMLQSSKRAPSFADVLTSLGLMVYTAPLLLLHAGRQSLIGTDEGYYAQMAREMIRGGQWLAPSFLGEPWFEKPPLNPWLIAISFQTFGISEWSARLPSVIAGVAGVLLTYWIGRTLVGPRRALLGALVLPTMYLWLFYGRVAVTDVILTTLELAGLGCLLLAVRPGWRALAAGWGIAVGLGLLLKTTMILLPAVATLPWLIWRNREHRLLTNPYLYAGLAAGVGLFGSWYATATNVYGALVYEQLFGHLFKLGNKEFHPVGPFYYFWNLPANTFPWTFLALGGVWALQREKKAPLLLWSYPLVLLSLLQLFSTKEPYYLIQACPFIALLAGVWIDHCWQRRRGRSLAATSFLVGMVGLLLVVAAPVLAFNPTWIDGVQLYLPLGLALGILWLGVPVFFRVRRSLPSAQTLWTVSLIGGPYFALLLAVLTTFLGDFYPDFKAFSQQRLAGYIDPDAPIAMVYEKNGERVSEFIALTFYTPNPSVQLDAAGVRADDTQRHWWLSPESRQLLDKSGFIYKPLVEVFGWTLARRVNADNSSSSGVSLHAMAAKRGEPNRVSISNGHVVGVGRLQDVWAQPGIVQGEGALMNQSVRSPLV</sequence>
<dbReference type="InParanoid" id="Q7NKZ5"/>
<feature type="transmembrane region" description="Helical" evidence="8">
    <location>
        <begin position="425"/>
        <end position="448"/>
    </location>
</feature>
<keyword evidence="11" id="KW-1185">Reference proteome</keyword>
<dbReference type="GO" id="GO:0005886">
    <property type="term" value="C:plasma membrane"/>
    <property type="evidence" value="ECO:0000318"/>
    <property type="project" value="GO_Central"/>
</dbReference>
<evidence type="ECO:0000256" key="3">
    <source>
        <dbReference type="ARBA" id="ARBA00022676"/>
    </source>
</evidence>
<dbReference type="EMBL" id="BA000045">
    <property type="protein sequence ID" value="BAC89272.1"/>
    <property type="molecule type" value="Genomic_DNA"/>
</dbReference>
<dbReference type="EnsemblBacteria" id="BAC89272">
    <property type="protein sequence ID" value="BAC89272"/>
    <property type="gene ID" value="BAC89272"/>
</dbReference>
<dbReference type="OrthoDB" id="517818at2"/>
<feature type="transmembrane region" description="Helical" evidence="8">
    <location>
        <begin position="309"/>
        <end position="326"/>
    </location>
</feature>
<keyword evidence="6 8" id="KW-1133">Transmembrane helix</keyword>
<evidence type="ECO:0000256" key="2">
    <source>
        <dbReference type="ARBA" id="ARBA00022475"/>
    </source>
</evidence>
<dbReference type="InterPro" id="IPR038731">
    <property type="entry name" value="RgtA/B/C-like"/>
</dbReference>
<feature type="transmembrane region" description="Helical" evidence="8">
    <location>
        <begin position="229"/>
        <end position="247"/>
    </location>
</feature>
<dbReference type="PhylomeDB" id="Q7NKZ5"/>
<evidence type="ECO:0000313" key="11">
    <source>
        <dbReference type="Proteomes" id="UP000000557"/>
    </source>
</evidence>
<gene>
    <name evidence="10" type="ordered locus">glr1331</name>
</gene>
<dbReference type="GO" id="GO:0016763">
    <property type="term" value="F:pentosyltransferase activity"/>
    <property type="evidence" value="ECO:0000318"/>
    <property type="project" value="GO_Central"/>
</dbReference>
<evidence type="ECO:0000313" key="10">
    <source>
        <dbReference type="EMBL" id="BAC89272.1"/>
    </source>
</evidence>
<feature type="transmembrane region" description="Helical" evidence="8">
    <location>
        <begin position="109"/>
        <end position="128"/>
    </location>
</feature>
<keyword evidence="5 8" id="KW-0812">Transmembrane</keyword>
<keyword evidence="2" id="KW-1003">Cell membrane</keyword>
<keyword evidence="7 8" id="KW-0472">Membrane</keyword>
<reference evidence="10 11" key="1">
    <citation type="journal article" date="2003" name="DNA Res.">
        <title>Complete genome structure of Gloeobacter violaceus PCC 7421, a cyanobacterium that lacks thylakoids.</title>
        <authorList>
            <person name="Nakamura Y."/>
            <person name="Kaneko T."/>
            <person name="Sato S."/>
            <person name="Mimuro M."/>
            <person name="Miyashita H."/>
            <person name="Tsuchiya T."/>
            <person name="Sasamoto S."/>
            <person name="Watanabe A."/>
            <person name="Kawashima K."/>
            <person name="Kishida Y."/>
            <person name="Kiyokawa C."/>
            <person name="Kohara M."/>
            <person name="Matsumoto M."/>
            <person name="Matsuno A."/>
            <person name="Nakazaki N."/>
            <person name="Shimpo S."/>
            <person name="Takeuchi C."/>
            <person name="Yamada M."/>
            <person name="Tabata S."/>
        </authorList>
    </citation>
    <scope>NUCLEOTIDE SEQUENCE [LARGE SCALE GENOMIC DNA]</scope>
    <source>
        <strain evidence="11">ATCC 29082 / PCC 7421</strain>
    </source>
</reference>
<dbReference type="AlphaFoldDB" id="Q7NKZ5"/>
<dbReference type="CAZy" id="GT83">
    <property type="family name" value="Glycosyltransferase Family 83"/>
</dbReference>
<dbReference type="PANTHER" id="PTHR33908:SF3">
    <property type="entry name" value="UNDECAPRENYL PHOSPHATE-ALPHA-4-AMINO-4-DEOXY-L-ARABINOSE ARABINOSYL TRANSFERASE"/>
    <property type="match status" value="1"/>
</dbReference>
<feature type="transmembrane region" description="Helical" evidence="8">
    <location>
        <begin position="361"/>
        <end position="382"/>
    </location>
</feature>
<dbReference type="HOGENOM" id="CLU_019200_0_1_3"/>
<evidence type="ECO:0000256" key="8">
    <source>
        <dbReference type="SAM" id="Phobius"/>
    </source>
</evidence>
<feature type="domain" description="Glycosyltransferase RgtA/B/C/D-like" evidence="9">
    <location>
        <begin position="87"/>
        <end position="241"/>
    </location>
</feature>
<feature type="transmembrane region" description="Helical" evidence="8">
    <location>
        <begin position="279"/>
        <end position="302"/>
    </location>
</feature>
<evidence type="ECO:0000256" key="7">
    <source>
        <dbReference type="ARBA" id="ARBA00023136"/>
    </source>
</evidence>
<dbReference type="GO" id="GO:0010041">
    <property type="term" value="P:response to iron(III) ion"/>
    <property type="evidence" value="ECO:0000318"/>
    <property type="project" value="GO_Central"/>
</dbReference>
<evidence type="ECO:0000256" key="1">
    <source>
        <dbReference type="ARBA" id="ARBA00004651"/>
    </source>
</evidence>
<evidence type="ECO:0000259" key="9">
    <source>
        <dbReference type="Pfam" id="PF13231"/>
    </source>
</evidence>
<protein>
    <submittedName>
        <fullName evidence="10">Glr1331 protein</fullName>
    </submittedName>
</protein>
<feature type="transmembrane region" description="Helical" evidence="8">
    <location>
        <begin position="394"/>
        <end position="413"/>
    </location>
</feature>
<dbReference type="KEGG" id="gvi:glr1331"/>
<comment type="subcellular location">
    <subcellularLocation>
        <location evidence="1">Cell membrane</location>
        <topology evidence="1">Multi-pass membrane protein</topology>
    </subcellularLocation>
</comment>
<dbReference type="Pfam" id="PF13231">
    <property type="entry name" value="PMT_2"/>
    <property type="match status" value="1"/>
</dbReference>
<dbReference type="eggNOG" id="COG1807">
    <property type="taxonomic scope" value="Bacteria"/>
</dbReference>
<dbReference type="STRING" id="251221.gene:10758814"/>
<evidence type="ECO:0000256" key="4">
    <source>
        <dbReference type="ARBA" id="ARBA00022679"/>
    </source>
</evidence>
<evidence type="ECO:0000256" key="5">
    <source>
        <dbReference type="ARBA" id="ARBA00022692"/>
    </source>
</evidence>
<keyword evidence="4" id="KW-0808">Transferase</keyword>
<feature type="transmembrane region" description="Helical" evidence="8">
    <location>
        <begin position="332"/>
        <end position="349"/>
    </location>
</feature>
<dbReference type="InterPro" id="IPR050297">
    <property type="entry name" value="LipidA_mod_glycosyltrf_83"/>
</dbReference>
<accession>Q7NKZ5</accession>
<reference evidence="10 11" key="2">
    <citation type="journal article" date="2003" name="DNA Res.">
        <title>Complete genome structure of Gloeobacter violaceus PCC 7421, a cyanobacterium that lacks thylakoids (supplement).</title>
        <authorList>
            <person name="Nakamura Y."/>
            <person name="Kaneko T."/>
            <person name="Sato S."/>
            <person name="Mimuro M."/>
            <person name="Miyashita H."/>
            <person name="Tsuchiya T."/>
            <person name="Sasamoto S."/>
            <person name="Watanabe A."/>
            <person name="Kawashima K."/>
            <person name="Kishida Y."/>
            <person name="Kiyokawa C."/>
            <person name="Kohara M."/>
            <person name="Matsumoto M."/>
            <person name="Matsuno A."/>
            <person name="Nakazaki N."/>
            <person name="Shimpo S."/>
            <person name="Takeuchi C."/>
            <person name="Yamada M."/>
            <person name="Tabata S."/>
        </authorList>
    </citation>
    <scope>NUCLEOTIDE SEQUENCE [LARGE SCALE GENOMIC DNA]</scope>
    <source>
        <strain evidence="11">ATCC 29082 / PCC 7421</strain>
    </source>
</reference>